<comment type="caution">
    <text evidence="8">The sequence shown here is derived from an EMBL/GenBank/DDBJ whole genome shotgun (WGS) entry which is preliminary data.</text>
</comment>
<sequence>MDSPPIKPPRGVKTTKETSGLLMSVIRTLSATETNEQRDREKAKLDNEFKLCDRRLDDLVQKHEDDLTQVMTIFGTLSQRTLSATETNEQRDREKAKLDNEFKLCDRRLDDLVQKHEDDLTQVMTIFGTLSQQVTDSREKIQKIKKNLQACKTLLHCKRDDLKKLWTEGLEYKYMLQLLEEIEKMHEIPMKVQTHLAKKEFLHATRLLVEADTLGKDNLEGIEGIKELKIEIEQKKEELRLILLNELKQQIYTKTSQHVISLSRQSSQKEGGLSSQFRRSNEFRMSSRRNIPRRIFQEASVKFEGKFDEFEVEEDLFVLSQESDPSHFVAILVKCLALLDRIPYAIGVVKTDMKSELLNIAQRTTIFINDFKNYREESDQNKTLLLVEFIQTLFEQFKQVAHAHALLLTCFQRALVAHKIDAKVYDMNMYWTQVQFVIQNLLQDYLDIQNLAVDVQPNDHFINYLDNLSSYFSRRKQQPKKSSFFKFDDSASALTMTNTLKENDTKQDKILVCAPDISNILHIFIPLMCFVEDIEESMGLPHGSKCTLQQFLSGYVTNTFLKRKHTETKTEIEDATHAKDSWKATILLDVTVDYKPLLVSVVTVEKTITQWLTILKALPMYGEHIVKYACDALKEFRDTCHAAYRGIVQPHTEDRRICSAAWLKDDDISRFLKSLPNWVNLKAQQETHARIERRRTVRRELTVEEESPEDIRQRNRREAEILAGNLGEGGVTAGEILSDMSLLKQLAQLQESMEWFSVRMLQFASEFRHEPTLSPSGNNGLHIEAVPSVILQQLTSIAQDFDELANTCLLLLHLEVRVQCFHYLLAVDDYNKETHEPDPKVLELSKVLACVDEAMTSSLHPRKCKYIFEGLGHLIAKILITSTQNMQVIDESGIQRMCRNVFALQQTLTNITMTREVALDYARRYFELFFLTPEEILNGIVEKGPEFSELEYMNAFQLLNRSNSGTTSTITIHLERLSDILGEVGVTV</sequence>
<evidence type="ECO:0000256" key="3">
    <source>
        <dbReference type="ARBA" id="ARBA00022483"/>
    </source>
</evidence>
<dbReference type="GO" id="GO:0045202">
    <property type="term" value="C:synapse"/>
    <property type="evidence" value="ECO:0007669"/>
    <property type="project" value="TreeGrafter"/>
</dbReference>
<proteinExistence type="inferred from homology"/>
<feature type="domain" description="Exocyst complex component Sec8 N-terminal" evidence="6">
    <location>
        <begin position="102"/>
        <end position="194"/>
    </location>
</feature>
<evidence type="ECO:0000256" key="5">
    <source>
        <dbReference type="RuleBase" id="RU367079"/>
    </source>
</evidence>
<keyword evidence="3 5" id="KW-0268">Exocytosis</keyword>
<comment type="similarity">
    <text evidence="1 5">Belongs to the SEC8 family.</text>
</comment>
<dbReference type="GO" id="GO:0015031">
    <property type="term" value="P:protein transport"/>
    <property type="evidence" value="ECO:0007669"/>
    <property type="project" value="UniProtKB-KW"/>
</dbReference>
<dbReference type="EMBL" id="LJIG01001216">
    <property type="protein sequence ID" value="KRT85724.1"/>
    <property type="molecule type" value="Genomic_DNA"/>
</dbReference>
<dbReference type="PANTHER" id="PTHR14146">
    <property type="entry name" value="EXOCYST COMPLEX COMPONENT 4"/>
    <property type="match status" value="1"/>
</dbReference>
<accession>A0A0T6BEF7</accession>
<dbReference type="PANTHER" id="PTHR14146:SF0">
    <property type="entry name" value="EXOCYST COMPLEX COMPONENT 4"/>
    <property type="match status" value="1"/>
</dbReference>
<dbReference type="GO" id="GO:0032584">
    <property type="term" value="C:growth cone membrane"/>
    <property type="evidence" value="ECO:0007669"/>
    <property type="project" value="TreeGrafter"/>
</dbReference>
<dbReference type="InterPro" id="IPR039682">
    <property type="entry name" value="Sec8/EXOC4"/>
</dbReference>
<keyword evidence="9" id="KW-1185">Reference proteome</keyword>
<dbReference type="Pfam" id="PF20652">
    <property type="entry name" value="Sec8_C"/>
    <property type="match status" value="1"/>
</dbReference>
<gene>
    <name evidence="8" type="ORF">AMK59_694</name>
</gene>
<dbReference type="AlphaFoldDB" id="A0A0T6BEF7"/>
<dbReference type="Pfam" id="PF04048">
    <property type="entry name" value="Sec8_N"/>
    <property type="match status" value="1"/>
</dbReference>
<dbReference type="GO" id="GO:0006893">
    <property type="term" value="P:Golgi to plasma membrane transport"/>
    <property type="evidence" value="ECO:0007669"/>
    <property type="project" value="TreeGrafter"/>
</dbReference>
<evidence type="ECO:0000313" key="8">
    <source>
        <dbReference type="EMBL" id="KRT85724.1"/>
    </source>
</evidence>
<comment type="function">
    <text evidence="5">Component of the exocyst complex involved in the docking of exocytic vesicles with fusion sites on the plasma membrane.</text>
</comment>
<evidence type="ECO:0000256" key="4">
    <source>
        <dbReference type="ARBA" id="ARBA00022927"/>
    </source>
</evidence>
<evidence type="ECO:0000259" key="6">
    <source>
        <dbReference type="Pfam" id="PF04048"/>
    </source>
</evidence>
<dbReference type="GO" id="GO:0000145">
    <property type="term" value="C:exocyst"/>
    <property type="evidence" value="ECO:0007669"/>
    <property type="project" value="UniProtKB-UniRule"/>
</dbReference>
<evidence type="ECO:0000256" key="2">
    <source>
        <dbReference type="ARBA" id="ARBA00022448"/>
    </source>
</evidence>
<dbReference type="InterPro" id="IPR007191">
    <property type="entry name" value="Sec8_exocyst_N"/>
</dbReference>
<evidence type="ECO:0000259" key="7">
    <source>
        <dbReference type="Pfam" id="PF20652"/>
    </source>
</evidence>
<protein>
    <recommendedName>
        <fullName evidence="5">Exocyst complex component Sec8</fullName>
    </recommendedName>
</protein>
<organism evidence="8 9">
    <name type="scientific">Oryctes borbonicus</name>
    <dbReference type="NCBI Taxonomy" id="1629725"/>
    <lineage>
        <taxon>Eukaryota</taxon>
        <taxon>Metazoa</taxon>
        <taxon>Ecdysozoa</taxon>
        <taxon>Arthropoda</taxon>
        <taxon>Hexapoda</taxon>
        <taxon>Insecta</taxon>
        <taxon>Pterygota</taxon>
        <taxon>Neoptera</taxon>
        <taxon>Endopterygota</taxon>
        <taxon>Coleoptera</taxon>
        <taxon>Polyphaga</taxon>
        <taxon>Scarabaeiformia</taxon>
        <taxon>Scarabaeidae</taxon>
        <taxon>Dynastinae</taxon>
        <taxon>Oryctes</taxon>
    </lineage>
</organism>
<dbReference type="GO" id="GO:0090522">
    <property type="term" value="P:vesicle tethering involved in exocytosis"/>
    <property type="evidence" value="ECO:0007669"/>
    <property type="project" value="UniProtKB-UniRule"/>
</dbReference>
<reference evidence="8 9" key="1">
    <citation type="submission" date="2015-09" db="EMBL/GenBank/DDBJ databases">
        <title>Draft genome of the scarab beetle Oryctes borbonicus.</title>
        <authorList>
            <person name="Meyer J.M."/>
            <person name="Markov G.V."/>
            <person name="Baskaran P."/>
            <person name="Herrmann M."/>
            <person name="Sommer R.J."/>
            <person name="Roedelsperger C."/>
        </authorList>
    </citation>
    <scope>NUCLEOTIDE SEQUENCE [LARGE SCALE GENOMIC DNA]</scope>
    <source>
        <strain evidence="8">OB123</strain>
        <tissue evidence="8">Whole animal</tissue>
    </source>
</reference>
<dbReference type="OrthoDB" id="272977at2759"/>
<feature type="domain" description="Exocyst complex component Sec8 middle helical bundle" evidence="7">
    <location>
        <begin position="321"/>
        <end position="496"/>
    </location>
</feature>
<dbReference type="Proteomes" id="UP000051574">
    <property type="component" value="Unassembled WGS sequence"/>
</dbReference>
<keyword evidence="2 5" id="KW-0813">Transport</keyword>
<dbReference type="GO" id="GO:0007268">
    <property type="term" value="P:chemical synaptic transmission"/>
    <property type="evidence" value="ECO:0007669"/>
    <property type="project" value="TreeGrafter"/>
</dbReference>
<evidence type="ECO:0000256" key="1">
    <source>
        <dbReference type="ARBA" id="ARBA00010470"/>
    </source>
</evidence>
<dbReference type="GO" id="GO:0006612">
    <property type="term" value="P:protein targeting to membrane"/>
    <property type="evidence" value="ECO:0007669"/>
    <property type="project" value="UniProtKB-UniRule"/>
</dbReference>
<name>A0A0T6BEF7_9SCAR</name>
<dbReference type="InterPro" id="IPR048630">
    <property type="entry name" value="Sec8_M"/>
</dbReference>
<keyword evidence="4 5" id="KW-0653">Protein transport</keyword>
<dbReference type="GO" id="GO:0006904">
    <property type="term" value="P:vesicle docking involved in exocytosis"/>
    <property type="evidence" value="ECO:0007669"/>
    <property type="project" value="InterPro"/>
</dbReference>
<evidence type="ECO:0000313" key="9">
    <source>
        <dbReference type="Proteomes" id="UP000051574"/>
    </source>
</evidence>